<feature type="transmembrane region" description="Helical" evidence="1">
    <location>
        <begin position="135"/>
        <end position="153"/>
    </location>
</feature>
<feature type="transmembrane region" description="Helical" evidence="1">
    <location>
        <begin position="22"/>
        <end position="45"/>
    </location>
</feature>
<evidence type="ECO:0000313" key="2">
    <source>
        <dbReference type="EMBL" id="QVL32727.1"/>
    </source>
</evidence>
<dbReference type="Proteomes" id="UP000676194">
    <property type="component" value="Chromosome"/>
</dbReference>
<proteinExistence type="predicted"/>
<keyword evidence="1" id="KW-0472">Membrane</keyword>
<feature type="transmembrane region" description="Helical" evidence="1">
    <location>
        <begin position="80"/>
        <end position="97"/>
    </location>
</feature>
<evidence type="ECO:0000313" key="3">
    <source>
        <dbReference type="Proteomes" id="UP000676194"/>
    </source>
</evidence>
<sequence length="158" mass="17499">MSEEFETYYTDRPEVTVTGRPSFLNSMLVALPVMLLYAFACYLPAIQTFGPVGWGGGPNRVQVHTGLYCLLLGWLPHPKIFVPWSANIFLLVGLIAFSRGGKKTAKICGIFGVCCGLGTFNLLLNNDTNELLLGYYFWEASLIYFLVGTIFVSRTASH</sequence>
<keyword evidence="1" id="KW-0812">Transmembrane</keyword>
<reference evidence="2" key="1">
    <citation type="submission" date="2021-05" db="EMBL/GenBank/DDBJ databases">
        <title>Complete genome sequence of the cellulolytic planctomycete Telmatocola sphagniphila SP2T and characterization of the first cellulase from planctomycetes.</title>
        <authorList>
            <person name="Rakitin A.L."/>
            <person name="Beletsky A.V."/>
            <person name="Naumoff D.G."/>
            <person name="Kulichevskaya I.S."/>
            <person name="Mardanov A.V."/>
            <person name="Ravin N.V."/>
            <person name="Dedysh S.N."/>
        </authorList>
    </citation>
    <scope>NUCLEOTIDE SEQUENCE</scope>
    <source>
        <strain evidence="2">SP2T</strain>
    </source>
</reference>
<gene>
    <name evidence="2" type="ORF">KIH39_02060</name>
</gene>
<keyword evidence="3" id="KW-1185">Reference proteome</keyword>
<dbReference type="EMBL" id="CP074694">
    <property type="protein sequence ID" value="QVL32727.1"/>
    <property type="molecule type" value="Genomic_DNA"/>
</dbReference>
<protein>
    <recommendedName>
        <fullName evidence="4">Transmembrane protein</fullName>
    </recommendedName>
</protein>
<dbReference type="AlphaFoldDB" id="A0A8E6B6D4"/>
<dbReference type="RefSeq" id="WP_213497617.1">
    <property type="nucleotide sequence ID" value="NZ_CP074694.1"/>
</dbReference>
<evidence type="ECO:0000256" key="1">
    <source>
        <dbReference type="SAM" id="Phobius"/>
    </source>
</evidence>
<name>A0A8E6B6D4_9BACT</name>
<evidence type="ECO:0008006" key="4">
    <source>
        <dbReference type="Google" id="ProtNLM"/>
    </source>
</evidence>
<keyword evidence="1" id="KW-1133">Transmembrane helix</keyword>
<feature type="transmembrane region" description="Helical" evidence="1">
    <location>
        <begin position="104"/>
        <end position="123"/>
    </location>
</feature>
<accession>A0A8E6B6D4</accession>
<organism evidence="2 3">
    <name type="scientific">Telmatocola sphagniphila</name>
    <dbReference type="NCBI Taxonomy" id="1123043"/>
    <lineage>
        <taxon>Bacteria</taxon>
        <taxon>Pseudomonadati</taxon>
        <taxon>Planctomycetota</taxon>
        <taxon>Planctomycetia</taxon>
        <taxon>Gemmatales</taxon>
        <taxon>Gemmataceae</taxon>
    </lineage>
</organism>
<dbReference type="KEGG" id="tsph:KIH39_02060"/>